<evidence type="ECO:0000259" key="15">
    <source>
        <dbReference type="SMART" id="SM01287"/>
    </source>
</evidence>
<dbReference type="PANTHER" id="PTHR13980:SF15">
    <property type="entry name" value="FACT COMPLEX SUBUNIT SPT16"/>
    <property type="match status" value="1"/>
</dbReference>
<dbReference type="GO" id="GO:0006281">
    <property type="term" value="P:DNA repair"/>
    <property type="evidence" value="ECO:0007669"/>
    <property type="project" value="UniProtKB-UniRule"/>
</dbReference>
<comment type="subcellular location">
    <subcellularLocation>
        <location evidence="10">Nucleus</location>
    </subcellularLocation>
    <subcellularLocation>
        <location evidence="10">Chromosome</location>
    </subcellularLocation>
</comment>
<dbReference type="SMART" id="SM01285">
    <property type="entry name" value="FACT-Spt16_Nlob"/>
    <property type="match status" value="1"/>
</dbReference>
<keyword evidence="6 11" id="KW-0175">Coiled coil</keyword>
<dbReference type="InterPro" id="IPR011993">
    <property type="entry name" value="PH-like_dom_sf"/>
</dbReference>
<feature type="region of interest" description="Disordered" evidence="12">
    <location>
        <begin position="423"/>
        <end position="448"/>
    </location>
</feature>
<dbReference type="FunFam" id="2.30.29.210:FF:000001">
    <property type="entry name" value="FACT complex subunit spt16"/>
    <property type="match status" value="1"/>
</dbReference>
<evidence type="ECO:0000256" key="6">
    <source>
        <dbReference type="ARBA" id="ARBA00023054"/>
    </source>
</evidence>
<dbReference type="Pfam" id="PF24824">
    <property type="entry name" value="PH_SPT16"/>
    <property type="match status" value="1"/>
</dbReference>
<keyword evidence="4 10" id="KW-0227">DNA damage</keyword>
<dbReference type="EMBL" id="JAHBMH010000024">
    <property type="protein sequence ID" value="KAK1938366.1"/>
    <property type="molecule type" value="Genomic_DNA"/>
</dbReference>
<dbReference type="Gene3D" id="2.30.29.210">
    <property type="entry name" value="FACT complex subunit Spt16p/Cdc68p"/>
    <property type="match status" value="1"/>
</dbReference>
<keyword evidence="2 10" id="KW-0158">Chromosome</keyword>
<evidence type="ECO:0000256" key="3">
    <source>
        <dbReference type="ARBA" id="ARBA00022705"/>
    </source>
</evidence>
<gene>
    <name evidence="16" type="ORF">X943_000626</name>
</gene>
<dbReference type="InterPro" id="IPR013953">
    <property type="entry name" value="FACT_SPT16_M"/>
</dbReference>
<keyword evidence="8 10" id="KW-0234">DNA repair</keyword>
<dbReference type="Pfam" id="PF14826">
    <property type="entry name" value="FACT-Spt16_Nlob"/>
    <property type="match status" value="1"/>
</dbReference>
<dbReference type="SUPFAM" id="SSF55920">
    <property type="entry name" value="Creatinase/aminopeptidase"/>
    <property type="match status" value="1"/>
</dbReference>
<dbReference type="AlphaFoldDB" id="A0AAD9GH33"/>
<name>A0AAD9GH33_BABDI</name>
<dbReference type="SMART" id="SM01286">
    <property type="entry name" value="SPT16"/>
    <property type="match status" value="1"/>
</dbReference>
<evidence type="ECO:0000256" key="7">
    <source>
        <dbReference type="ARBA" id="ARBA00023163"/>
    </source>
</evidence>
<evidence type="ECO:0000259" key="13">
    <source>
        <dbReference type="SMART" id="SM01285"/>
    </source>
</evidence>
<comment type="function">
    <text evidence="10">Component of the FACT complex, a general chromatin factor that acts to reorganize nucleosomes. The FACT complex is involved in multiple processes that require DNA as a template such as mRNA elongation, DNA replication and DNA repair. During transcription elongation the FACT complex acts as a histone chaperone that both destabilizes and restores nucleosomal structure. It facilitates the passage of RNA polymerase II and transcription by promoting the dissociation of one histone H2A-H2B dimer from the nucleosome, then subsequently promotes the reestablishment of the nucleosome following the passage of RNA polymerase II.</text>
</comment>
<dbReference type="GO" id="GO:0006260">
    <property type="term" value="P:DNA replication"/>
    <property type="evidence" value="ECO:0007669"/>
    <property type="project" value="UniProtKB-KW"/>
</dbReference>
<dbReference type="InterPro" id="IPR000994">
    <property type="entry name" value="Pept_M24"/>
</dbReference>
<dbReference type="InterPro" id="IPR029148">
    <property type="entry name" value="FACT-SPT16_Nlobe"/>
</dbReference>
<reference evidence="16" key="2">
    <citation type="submission" date="2021-05" db="EMBL/GenBank/DDBJ databases">
        <authorList>
            <person name="Pain A."/>
        </authorList>
    </citation>
    <scope>NUCLEOTIDE SEQUENCE</scope>
    <source>
        <strain evidence="16">1802A</strain>
    </source>
</reference>
<protein>
    <recommendedName>
        <fullName evidence="10">FACT complex subunit</fullName>
    </recommendedName>
</protein>
<proteinExistence type="inferred from homology"/>
<evidence type="ECO:0000256" key="11">
    <source>
        <dbReference type="SAM" id="Coils"/>
    </source>
</evidence>
<evidence type="ECO:0000256" key="4">
    <source>
        <dbReference type="ARBA" id="ARBA00022763"/>
    </source>
</evidence>
<keyword evidence="9 10" id="KW-0539">Nucleus</keyword>
<dbReference type="Gene3D" id="3.90.230.10">
    <property type="entry name" value="Creatinase/methionine aminopeptidase superfamily"/>
    <property type="match status" value="1"/>
</dbReference>
<feature type="region of interest" description="Disordered" evidence="12">
    <location>
        <begin position="935"/>
        <end position="1027"/>
    </location>
</feature>
<comment type="subunit">
    <text evidence="10">Component of the FACT complex.</text>
</comment>
<evidence type="ECO:0000256" key="9">
    <source>
        <dbReference type="ARBA" id="ARBA00023242"/>
    </source>
</evidence>
<feature type="compositionally biased region" description="Acidic residues" evidence="12">
    <location>
        <begin position="424"/>
        <end position="434"/>
    </location>
</feature>
<evidence type="ECO:0000256" key="10">
    <source>
        <dbReference type="RuleBase" id="RU367052"/>
    </source>
</evidence>
<dbReference type="GO" id="GO:0035101">
    <property type="term" value="C:FACT complex"/>
    <property type="evidence" value="ECO:0007669"/>
    <property type="project" value="UniProtKB-UniRule"/>
</dbReference>
<feature type="domain" description="FACT complex subunit SPT16 N-terminal lobe" evidence="13">
    <location>
        <begin position="10"/>
        <end position="159"/>
    </location>
</feature>
<evidence type="ECO:0000256" key="1">
    <source>
        <dbReference type="ARBA" id="ARBA00010779"/>
    </source>
</evidence>
<comment type="caution">
    <text evidence="16">The sequence shown here is derived from an EMBL/GenBank/DDBJ whole genome shotgun (WGS) entry which is preliminary data.</text>
</comment>
<keyword evidence="5 10" id="KW-0805">Transcription regulation</keyword>
<feature type="coiled-coil region" evidence="11">
    <location>
        <begin position="625"/>
        <end position="656"/>
    </location>
</feature>
<evidence type="ECO:0000313" key="17">
    <source>
        <dbReference type="Proteomes" id="UP001195914"/>
    </source>
</evidence>
<dbReference type="Proteomes" id="UP001195914">
    <property type="component" value="Unassembled WGS sequence"/>
</dbReference>
<keyword evidence="17" id="KW-1185">Reference proteome</keyword>
<dbReference type="InterPro" id="IPR029149">
    <property type="entry name" value="Creatin/AminoP/Spt16_N"/>
</dbReference>
<reference evidence="16" key="1">
    <citation type="journal article" date="2014" name="Nucleic Acids Res.">
        <title>The evolutionary dynamics of variant antigen genes in Babesia reveal a history of genomic innovation underlying host-parasite interaction.</title>
        <authorList>
            <person name="Jackson A.P."/>
            <person name="Otto T.D."/>
            <person name="Darby A."/>
            <person name="Ramaprasad A."/>
            <person name="Xia D."/>
            <person name="Echaide I.E."/>
            <person name="Farber M."/>
            <person name="Gahlot S."/>
            <person name="Gamble J."/>
            <person name="Gupta D."/>
            <person name="Gupta Y."/>
            <person name="Jackson L."/>
            <person name="Malandrin L."/>
            <person name="Malas T.B."/>
            <person name="Moussa E."/>
            <person name="Nair M."/>
            <person name="Reid A.J."/>
            <person name="Sanders M."/>
            <person name="Sharma J."/>
            <person name="Tracey A."/>
            <person name="Quail M.A."/>
            <person name="Weir W."/>
            <person name="Wastling J.M."/>
            <person name="Hall N."/>
            <person name="Willadsen P."/>
            <person name="Lingelbach K."/>
            <person name="Shiels B."/>
            <person name="Tait A."/>
            <person name="Berriman M."/>
            <person name="Allred D.R."/>
            <person name="Pain A."/>
        </authorList>
    </citation>
    <scope>NUCLEOTIDE SEQUENCE</scope>
    <source>
        <strain evidence="16">1802A</strain>
    </source>
</reference>
<accession>A0AAD9GH33</accession>
<dbReference type="Gene3D" id="3.40.350.10">
    <property type="entry name" value="Creatinase/prolidase N-terminal domain"/>
    <property type="match status" value="1"/>
</dbReference>
<dbReference type="Pfam" id="PF08644">
    <property type="entry name" value="SPT16"/>
    <property type="match status" value="1"/>
</dbReference>
<evidence type="ECO:0000256" key="2">
    <source>
        <dbReference type="ARBA" id="ARBA00022454"/>
    </source>
</evidence>
<evidence type="ECO:0000256" key="12">
    <source>
        <dbReference type="SAM" id="MobiDB-lite"/>
    </source>
</evidence>
<dbReference type="InterPro" id="IPR056595">
    <property type="entry name" value="Fact-SPT16_PH"/>
</dbReference>
<sequence length="1027" mass="117334">MADARRGVLINYDEVTLKLQQLNALFTRPELESINIIFVCTGKTQGDASATPSELLQLWLTGFQFPETLFAFTRDGTWYIVTSPKKALYLEPIRNHYEKLVILQRGAEKADNELVSEILANAKDSSVGVLGGNKPVGTFAEKCLESLEPFTSLDITFQMTHLVSIRTKVELEVQKQAAQFACAVMKSQLINQIENILDSESKKSHAMIVSEALNVHSNAKFFEKMQKKYNMNPNEIEVIYSNVQSGNSFNLGIGVQPDEAILSHNPGTIIVSVCSKYSELCACITRTLLLDGTAKHKEAYNFAIKTLDFALTKFVPGATFGSIYDEVYTFVEKEKPDFAGNMLHSLGHTMGLEFKDANFTVVRGNDRCIVEAGMVFHVSLGFSQLEDNGKEFAVWIGDTVEVASDGAKVLTSNVSKSLENVSYELEEDEEEQDEKSESKVQKQPSVSSDILRDAESVILKERLRNRDRSGQAQVSEAEMKARMERQMDLRKKKIDAIAQRIKEEGGLAGAPKQRQTIKMDKMRSFSTPNSFAADLVPQQIYVDVRNEVIMLPVNGYHLPFSIMTVKNASCNSEDNMTYTLRINFQVPGSHSFSSKNDVNPLPELTQDNAIFVKEVLYRSTDSKHLQNVFRNIKDLIKQVKQRENDADANLILAEQEKLQLNKTGRRIVLKDLMVRPNIHGARRIIGFLEAHHNGLRYIVNTRDRVDHIDISYANVRHAVFQPCERELIVLLHFHLKSPIMVGKRKSMDVQFYCEVGTQIDDLDNRRGRSYNDPDETLDEMREREMKRRLNADFKQFMTQVQEMSSLVFDMPYRELMFTGVPTKSNVEILPTAHCLVNLVEWPPFVLTLDDIEIVSLERVQHGLRNFDMVLVNKDYSKPVRRIDLIPVEYLDVLKSWLNELDIVWYEGKNNLQWANILKTILDDVEAFVENGAFDGFLGESESDEESVDDEDEEYEDGSDEAVEEDSDEEFSDDDESLADEDEEEDDEEYDEEEEEGLSWDEMEEFAKKEDDRHRYEDDSQRARKRRR</sequence>
<dbReference type="Gene3D" id="2.30.29.30">
    <property type="entry name" value="Pleckstrin-homology domain (PH domain)/Phosphotyrosine-binding domain (PTB)"/>
    <property type="match status" value="1"/>
</dbReference>
<dbReference type="FunFam" id="2.30.29.30:FF:000017">
    <property type="entry name" value="FACT complex subunit SPT16"/>
    <property type="match status" value="1"/>
</dbReference>
<dbReference type="Pfam" id="PF00557">
    <property type="entry name" value="Peptidase_M24"/>
    <property type="match status" value="1"/>
</dbReference>
<feature type="domain" description="FACT complex subunit SPT16 middle" evidence="14">
    <location>
        <begin position="540"/>
        <end position="697"/>
    </location>
</feature>
<keyword evidence="7 10" id="KW-0804">Transcription</keyword>
<dbReference type="Gene3D" id="2.30.29.150">
    <property type="match status" value="1"/>
</dbReference>
<feature type="compositionally biased region" description="Basic and acidic residues" evidence="12">
    <location>
        <begin position="1004"/>
        <end position="1021"/>
    </location>
</feature>
<dbReference type="InterPro" id="IPR040258">
    <property type="entry name" value="Spt16"/>
</dbReference>
<dbReference type="GO" id="GO:0031491">
    <property type="term" value="F:nucleosome binding"/>
    <property type="evidence" value="ECO:0007669"/>
    <property type="project" value="TreeGrafter"/>
</dbReference>
<dbReference type="Pfam" id="PF08512">
    <property type="entry name" value="Rttp106-like_middle"/>
    <property type="match status" value="1"/>
</dbReference>
<dbReference type="InterPro" id="IPR013719">
    <property type="entry name" value="RTT106/SPT16-like_middle_dom"/>
</dbReference>
<dbReference type="GO" id="GO:0006368">
    <property type="term" value="P:transcription elongation by RNA polymerase II"/>
    <property type="evidence" value="ECO:0007669"/>
    <property type="project" value="TreeGrafter"/>
</dbReference>
<feature type="compositionally biased region" description="Acidic residues" evidence="12">
    <location>
        <begin position="940"/>
        <end position="1003"/>
    </location>
</feature>
<keyword evidence="3 10" id="KW-0235">DNA replication</keyword>
<organism evidence="16 17">
    <name type="scientific">Babesia divergens</name>
    <dbReference type="NCBI Taxonomy" id="32595"/>
    <lineage>
        <taxon>Eukaryota</taxon>
        <taxon>Sar</taxon>
        <taxon>Alveolata</taxon>
        <taxon>Apicomplexa</taxon>
        <taxon>Aconoidasida</taxon>
        <taxon>Piroplasmida</taxon>
        <taxon>Babesiidae</taxon>
        <taxon>Babesia</taxon>
    </lineage>
</organism>
<dbReference type="SMART" id="SM01287">
    <property type="entry name" value="Rtt106"/>
    <property type="match status" value="1"/>
</dbReference>
<evidence type="ECO:0000259" key="14">
    <source>
        <dbReference type="SMART" id="SM01286"/>
    </source>
</evidence>
<evidence type="ECO:0000256" key="5">
    <source>
        <dbReference type="ARBA" id="ARBA00023015"/>
    </source>
</evidence>
<dbReference type="PANTHER" id="PTHR13980">
    <property type="entry name" value="CDC68 RELATED"/>
    <property type="match status" value="1"/>
</dbReference>
<dbReference type="InterPro" id="IPR036005">
    <property type="entry name" value="Creatinase/aminopeptidase-like"/>
</dbReference>
<evidence type="ECO:0000313" key="16">
    <source>
        <dbReference type="EMBL" id="KAK1938366.1"/>
    </source>
</evidence>
<evidence type="ECO:0000256" key="8">
    <source>
        <dbReference type="ARBA" id="ARBA00023204"/>
    </source>
</evidence>
<comment type="similarity">
    <text evidence="1 10">Belongs to the peptidase M24 family. SPT16 subfamily.</text>
</comment>
<feature type="domain" description="Histone chaperone RTT106/FACT complex subunit SPT16-like middle" evidence="15">
    <location>
        <begin position="817"/>
        <end position="907"/>
    </location>
</feature>